<comment type="caution">
    <text evidence="1">The sequence shown here is derived from an EMBL/GenBank/DDBJ whole genome shotgun (WGS) entry which is preliminary data.</text>
</comment>
<accession>A0A135LXE5</accession>
<dbReference type="OrthoDB" id="4432909at2759"/>
<keyword evidence="2" id="KW-1185">Reference proteome</keyword>
<dbReference type="Pfam" id="PF11951">
    <property type="entry name" value="Fungal_trans_2"/>
    <property type="match status" value="1"/>
</dbReference>
<dbReference type="InterPro" id="IPR023213">
    <property type="entry name" value="CAT-like_dom_sf"/>
</dbReference>
<dbReference type="InterPro" id="IPR021858">
    <property type="entry name" value="Fun_TF"/>
</dbReference>
<protein>
    <submittedName>
        <fullName evidence="1">Uncharacterized protein</fullName>
    </submittedName>
</protein>
<dbReference type="Gene3D" id="3.30.559.10">
    <property type="entry name" value="Chloramphenicol acetyltransferase-like domain"/>
    <property type="match status" value="1"/>
</dbReference>
<gene>
    <name evidence="1" type="ORF">PGRI_006760</name>
</gene>
<evidence type="ECO:0000313" key="2">
    <source>
        <dbReference type="Proteomes" id="UP000070168"/>
    </source>
</evidence>
<evidence type="ECO:0000313" key="1">
    <source>
        <dbReference type="EMBL" id="KXG53626.1"/>
    </source>
</evidence>
<reference evidence="1 2" key="1">
    <citation type="journal article" date="2016" name="BMC Genomics">
        <title>Genome sequencing and secondary metabolism of the postharvest pathogen Penicillium griseofulvum.</title>
        <authorList>
            <person name="Banani H."/>
            <person name="Marcet-Houben M."/>
            <person name="Ballester A.R."/>
            <person name="Abbruscato P."/>
            <person name="Gonzalez-Candelas L."/>
            <person name="Gabaldon T."/>
            <person name="Spadaro D."/>
        </authorList>
    </citation>
    <scope>NUCLEOTIDE SEQUENCE [LARGE SCALE GENOMIC DNA]</scope>
    <source>
        <strain evidence="1 2">PG3</strain>
    </source>
</reference>
<proteinExistence type="predicted"/>
<dbReference type="EMBL" id="LHQR01000014">
    <property type="protein sequence ID" value="KXG53626.1"/>
    <property type="molecule type" value="Genomic_DNA"/>
</dbReference>
<dbReference type="GeneID" id="63703689"/>
<dbReference type="AlphaFoldDB" id="A0A135LXE5"/>
<organism evidence="1 2">
    <name type="scientific">Penicillium patulum</name>
    <name type="common">Penicillium griseofulvum</name>
    <dbReference type="NCBI Taxonomy" id="5078"/>
    <lineage>
        <taxon>Eukaryota</taxon>
        <taxon>Fungi</taxon>
        <taxon>Dikarya</taxon>
        <taxon>Ascomycota</taxon>
        <taxon>Pezizomycotina</taxon>
        <taxon>Eurotiomycetes</taxon>
        <taxon>Eurotiomycetidae</taxon>
        <taxon>Eurotiales</taxon>
        <taxon>Aspergillaceae</taxon>
        <taxon>Penicillium</taxon>
    </lineage>
</organism>
<dbReference type="RefSeq" id="XP_040652161.1">
    <property type="nucleotide sequence ID" value="XM_040788389.1"/>
</dbReference>
<dbReference type="Proteomes" id="UP000070168">
    <property type="component" value="Unassembled WGS sequence"/>
</dbReference>
<name>A0A135LXE5_PENPA</name>
<dbReference type="OMA" id="YLPFDKG"/>
<sequence length="845" mass="95317">MKPSPLDMGYARPLEFTLSVVVRSHPSPLDFQFAADTLLSQWPILNLRMNSLKTKFLDPKDPGDLAEVWEGRTIEQDLSEILQVSSEPDAPQLIDSEALENVLNLGYRISHAWKQRVFSIRTVFLNDACVIGFKFLQPLCDASGAHRIVQAYCTLLRGERITHTLRARQSLSLKSEVLEKCAEMIESHQIADLHKYSTRRTWAAGLGALAKQIGRDIFYPSARRVGKSLLIPQEQIQSWLEEAESKKAKVTEHDLLLAFIYKASLHPPTPHNFGLVIDISKQLQSETNLSNPWYMMPLPDPMPTSEYSSPSLVRLATYIRRAVDEAKQPECIGEIVVQHKRLKKSPMVPRSYGRRAAQPRIASWKHLPLYDIDIQGETPLFVQGSVDYCGLLRETKTHLDDLLVTWKARGRDGEDGGYWVHGRLPEAVWRLSRSEKTLDPTSSQNTLNPHFYLPFDKGISSNTALFPELDQWERHILNLVKDIVAPSPLDKFLIGPSFHESHHRCFVQSILRPAHSSMLKDATLACAAVLLGEQYAQYNKTSVEIGHRRAALAVSGLRSLQISKEQDLITAVVLGISMVTFAMHVADGQPFLISHYTLTLVKPVYQTLLGMDPSIMDFLMCLVSTETFECLLRSEMPTIRVGEHDRTNVVDRYIGLSSSLFAHIYDVCEASHLMKVNGGGGRMDMEMVERLGKIEDSLEQWHASPPPDILKRFTQSEVAGMLSQSEILRLAALLIVHRIRHPSGQCDEKALQLSRAITTEIDMVLQSTGRSIPCTSLPYMVACFEITGTEARAAAVTKIPEVVTFSRQSQLQVERSLSLVWDVRDREDQIYWFDLGKYIRKTSST</sequence>